<feature type="non-terminal residue" evidence="2">
    <location>
        <position position="105"/>
    </location>
</feature>
<proteinExistence type="predicted"/>
<dbReference type="InterPro" id="IPR003172">
    <property type="entry name" value="ML_dom"/>
</dbReference>
<dbReference type="Gene3D" id="2.60.40.770">
    <property type="match status" value="1"/>
</dbReference>
<reference evidence="2 3" key="1">
    <citation type="submission" date="2015-03" db="EMBL/GenBank/DDBJ databases">
        <title>Draft genome of the nematode, Opisthorchis viverrini.</title>
        <authorList>
            <person name="Mitreva M."/>
        </authorList>
    </citation>
    <scope>NUCLEOTIDE SEQUENCE [LARGE SCALE GENOMIC DNA]</scope>
    <source>
        <strain evidence="2">Khon Kaen</strain>
    </source>
</reference>
<sequence>MRFIPIILQSGSEGARVTAVEITPCESEPCILRRGVDYVARITFTASTNVNVQGFRSQGTVGFRPMIVPLPPNGLCTFVSPQCPIEAGGSYTYSYTGSVPLDYPP</sequence>
<dbReference type="EMBL" id="KV897217">
    <property type="protein sequence ID" value="OON16521.1"/>
    <property type="molecule type" value="Genomic_DNA"/>
</dbReference>
<dbReference type="Proteomes" id="UP000243686">
    <property type="component" value="Unassembled WGS sequence"/>
</dbReference>
<name>A0A1S8WQ56_OPIVI</name>
<keyword evidence="3" id="KW-1185">Reference proteome</keyword>
<evidence type="ECO:0000313" key="3">
    <source>
        <dbReference type="Proteomes" id="UP000243686"/>
    </source>
</evidence>
<feature type="domain" description="MD-2-related lipid-recognition" evidence="1">
    <location>
        <begin position="16"/>
        <end position="105"/>
    </location>
</feature>
<dbReference type="SUPFAM" id="SSF81296">
    <property type="entry name" value="E set domains"/>
    <property type="match status" value="1"/>
</dbReference>
<organism evidence="2 3">
    <name type="scientific">Opisthorchis viverrini</name>
    <name type="common">Southeast Asian liver fluke</name>
    <dbReference type="NCBI Taxonomy" id="6198"/>
    <lineage>
        <taxon>Eukaryota</taxon>
        <taxon>Metazoa</taxon>
        <taxon>Spiralia</taxon>
        <taxon>Lophotrochozoa</taxon>
        <taxon>Platyhelminthes</taxon>
        <taxon>Trematoda</taxon>
        <taxon>Digenea</taxon>
        <taxon>Opisthorchiida</taxon>
        <taxon>Opisthorchiata</taxon>
        <taxon>Opisthorchiidae</taxon>
        <taxon>Opisthorchis</taxon>
    </lineage>
</organism>
<gene>
    <name evidence="2" type="ORF">X801_07666</name>
</gene>
<accession>A0A1S8WQ56</accession>
<protein>
    <recommendedName>
        <fullName evidence="1">MD-2-related lipid-recognition domain-containing protein</fullName>
    </recommendedName>
</protein>
<evidence type="ECO:0000259" key="1">
    <source>
        <dbReference type="Pfam" id="PF02221"/>
    </source>
</evidence>
<dbReference type="Pfam" id="PF02221">
    <property type="entry name" value="E1_DerP2_DerF2"/>
    <property type="match status" value="1"/>
</dbReference>
<dbReference type="InterPro" id="IPR014756">
    <property type="entry name" value="Ig_E-set"/>
</dbReference>
<dbReference type="AlphaFoldDB" id="A0A1S8WQ56"/>
<evidence type="ECO:0000313" key="2">
    <source>
        <dbReference type="EMBL" id="OON16521.1"/>
    </source>
</evidence>